<evidence type="ECO:0000313" key="1">
    <source>
        <dbReference type="EMBL" id="MCH6172031.1"/>
    </source>
</evidence>
<sequence>MAFRWRYLNAAGDQVDGPDEQFADQQEAEDWFSAEWQLLRETGVDAVTLLDDDHEVYGPMSLHEA</sequence>
<dbReference type="RefSeq" id="WP_241042836.1">
    <property type="nucleotide sequence ID" value="NZ_BAAAJF010000035.1"/>
</dbReference>
<reference evidence="1 2" key="1">
    <citation type="submission" date="2022-03" db="EMBL/GenBank/DDBJ databases">
        <title>Pseudonocardia alaer sp. nov., a novel actinomycete isolated from reed forest soil.</title>
        <authorList>
            <person name="Wang L."/>
        </authorList>
    </citation>
    <scope>NUCLEOTIDE SEQUENCE [LARGE SCALE GENOMIC DNA]</scope>
    <source>
        <strain evidence="1 2">Y-16303</strain>
    </source>
</reference>
<keyword evidence="2" id="KW-1185">Reference proteome</keyword>
<name>A0ABS9TU59_9PSEU</name>
<gene>
    <name evidence="1" type="ORF">MMF94_40655</name>
</gene>
<protein>
    <submittedName>
        <fullName evidence="1">Uncharacterized protein</fullName>
    </submittedName>
</protein>
<proteinExistence type="predicted"/>
<dbReference type="EMBL" id="JAKXMK010000054">
    <property type="protein sequence ID" value="MCH6172031.1"/>
    <property type="molecule type" value="Genomic_DNA"/>
</dbReference>
<organism evidence="1 2">
    <name type="scientific">Pseudonocardia alaniniphila</name>
    <dbReference type="NCBI Taxonomy" id="75291"/>
    <lineage>
        <taxon>Bacteria</taxon>
        <taxon>Bacillati</taxon>
        <taxon>Actinomycetota</taxon>
        <taxon>Actinomycetes</taxon>
        <taxon>Pseudonocardiales</taxon>
        <taxon>Pseudonocardiaceae</taxon>
        <taxon>Pseudonocardia</taxon>
    </lineage>
</organism>
<comment type="caution">
    <text evidence="1">The sequence shown here is derived from an EMBL/GenBank/DDBJ whole genome shotgun (WGS) entry which is preliminary data.</text>
</comment>
<dbReference type="Proteomes" id="UP001299970">
    <property type="component" value="Unassembled WGS sequence"/>
</dbReference>
<evidence type="ECO:0000313" key="2">
    <source>
        <dbReference type="Proteomes" id="UP001299970"/>
    </source>
</evidence>
<accession>A0ABS9TU59</accession>